<sequence length="279" mass="29913">MLFSAVLLLLASGVSLATPLSSPPTRRSSALAPRDSAINHCPNQDLTFNVPSGVVVTDSQNGNLTSGSMSGLTIPVTCWEGDDGAAWYNFSSRVYANGDNGANSEPTKLLNASCGVRQLDKQSGGTLSLDFVTTAPWVTLNGTVSSGVTIECESVPATIPTCTTDEYYWTIVGVLSPEEVNVTVSGSGFTESNRTTNLPDPEVLAFEMNCTTPQTVQLNADYYNATGDFSTLTPYKKFECDLSVVPDDLGIVLIEFITTPPYWKIWGDSGETWLNCTRF</sequence>
<name>A0A427YPZ2_9TREE</name>
<keyword evidence="3" id="KW-1185">Reference proteome</keyword>
<feature type="signal peptide" evidence="1">
    <location>
        <begin position="1"/>
        <end position="17"/>
    </location>
</feature>
<evidence type="ECO:0000313" key="3">
    <source>
        <dbReference type="Proteomes" id="UP000279259"/>
    </source>
</evidence>
<dbReference type="Proteomes" id="UP000279259">
    <property type="component" value="Unassembled WGS sequence"/>
</dbReference>
<evidence type="ECO:0000313" key="2">
    <source>
        <dbReference type="EMBL" id="RSH93116.1"/>
    </source>
</evidence>
<comment type="caution">
    <text evidence="2">The sequence shown here is derived from an EMBL/GenBank/DDBJ whole genome shotgun (WGS) entry which is preliminary data.</text>
</comment>
<protein>
    <recommendedName>
        <fullName evidence="4">Ig-like domain-containing protein</fullName>
    </recommendedName>
</protein>
<gene>
    <name evidence="2" type="ORF">EHS25_007469</name>
</gene>
<evidence type="ECO:0000256" key="1">
    <source>
        <dbReference type="SAM" id="SignalP"/>
    </source>
</evidence>
<accession>A0A427YPZ2</accession>
<keyword evidence="1" id="KW-0732">Signal</keyword>
<dbReference type="AlphaFoldDB" id="A0A427YPZ2"/>
<feature type="chain" id="PRO_5019126503" description="Ig-like domain-containing protein" evidence="1">
    <location>
        <begin position="18"/>
        <end position="279"/>
    </location>
</feature>
<dbReference type="EMBL" id="RSCD01000004">
    <property type="protein sequence ID" value="RSH93116.1"/>
    <property type="molecule type" value="Genomic_DNA"/>
</dbReference>
<evidence type="ECO:0008006" key="4">
    <source>
        <dbReference type="Google" id="ProtNLM"/>
    </source>
</evidence>
<organism evidence="2 3">
    <name type="scientific">Saitozyma podzolica</name>
    <dbReference type="NCBI Taxonomy" id="1890683"/>
    <lineage>
        <taxon>Eukaryota</taxon>
        <taxon>Fungi</taxon>
        <taxon>Dikarya</taxon>
        <taxon>Basidiomycota</taxon>
        <taxon>Agaricomycotina</taxon>
        <taxon>Tremellomycetes</taxon>
        <taxon>Tremellales</taxon>
        <taxon>Trimorphomycetaceae</taxon>
        <taxon>Saitozyma</taxon>
    </lineage>
</organism>
<reference evidence="2 3" key="1">
    <citation type="submission" date="2018-11" db="EMBL/GenBank/DDBJ databases">
        <title>Genome sequence of Saitozyma podzolica DSM 27192.</title>
        <authorList>
            <person name="Aliyu H."/>
            <person name="Gorte O."/>
            <person name="Ochsenreither K."/>
        </authorList>
    </citation>
    <scope>NUCLEOTIDE SEQUENCE [LARGE SCALE GENOMIC DNA]</scope>
    <source>
        <strain evidence="2 3">DSM 27192</strain>
    </source>
</reference>
<dbReference type="OrthoDB" id="10280982at2759"/>
<proteinExistence type="predicted"/>